<dbReference type="EMBL" id="SZYD01000002">
    <property type="protein sequence ID" value="KAD7116757.1"/>
    <property type="molecule type" value="Genomic_DNA"/>
</dbReference>
<comment type="caution">
    <text evidence="2">The sequence shown here is derived from an EMBL/GenBank/DDBJ whole genome shotgun (WGS) entry which is preliminary data.</text>
</comment>
<dbReference type="PANTHER" id="PTHR43383:SF2">
    <property type="entry name" value="AMIDOHYDROLASE 2 FAMILY PROTEIN"/>
    <property type="match status" value="1"/>
</dbReference>
<reference evidence="2 3" key="1">
    <citation type="submission" date="2019-05" db="EMBL/GenBank/DDBJ databases">
        <title>Mikania micrantha, genome provides insights into the molecular mechanism of rapid growth.</title>
        <authorList>
            <person name="Liu B."/>
        </authorList>
    </citation>
    <scope>NUCLEOTIDE SEQUENCE [LARGE SCALE GENOMIC DNA]</scope>
    <source>
        <strain evidence="2">NLD-2019</strain>
        <tissue evidence="2">Leaf</tissue>
    </source>
</reference>
<evidence type="ECO:0000313" key="2">
    <source>
        <dbReference type="EMBL" id="KAD7116757.1"/>
    </source>
</evidence>
<feature type="domain" description="Reverse transcriptase Ty1/copia-type" evidence="1">
    <location>
        <begin position="11"/>
        <end position="243"/>
    </location>
</feature>
<dbReference type="InterPro" id="IPR043502">
    <property type="entry name" value="DNA/RNA_pol_sf"/>
</dbReference>
<keyword evidence="3" id="KW-1185">Reference proteome</keyword>
<evidence type="ECO:0000313" key="3">
    <source>
        <dbReference type="Proteomes" id="UP000326396"/>
    </source>
</evidence>
<dbReference type="Pfam" id="PF07727">
    <property type="entry name" value="RVT_2"/>
    <property type="match status" value="1"/>
</dbReference>
<protein>
    <recommendedName>
        <fullName evidence="1">Reverse transcriptase Ty1/copia-type domain-containing protein</fullName>
    </recommendedName>
</protein>
<dbReference type="InterPro" id="IPR013103">
    <property type="entry name" value="RVT_2"/>
</dbReference>
<dbReference type="OrthoDB" id="411615at2759"/>
<name>A0A5N6PUI5_9ASTR</name>
<dbReference type="Proteomes" id="UP000326396">
    <property type="component" value="Linkage Group LG10"/>
</dbReference>
<dbReference type="AlphaFoldDB" id="A0A5N6PUI5"/>
<organism evidence="2 3">
    <name type="scientific">Mikania micrantha</name>
    <name type="common">bitter vine</name>
    <dbReference type="NCBI Taxonomy" id="192012"/>
    <lineage>
        <taxon>Eukaryota</taxon>
        <taxon>Viridiplantae</taxon>
        <taxon>Streptophyta</taxon>
        <taxon>Embryophyta</taxon>
        <taxon>Tracheophyta</taxon>
        <taxon>Spermatophyta</taxon>
        <taxon>Magnoliopsida</taxon>
        <taxon>eudicotyledons</taxon>
        <taxon>Gunneridae</taxon>
        <taxon>Pentapetalae</taxon>
        <taxon>asterids</taxon>
        <taxon>campanulids</taxon>
        <taxon>Asterales</taxon>
        <taxon>Asteraceae</taxon>
        <taxon>Asteroideae</taxon>
        <taxon>Heliantheae alliance</taxon>
        <taxon>Eupatorieae</taxon>
        <taxon>Mikania</taxon>
    </lineage>
</organism>
<dbReference type="SUPFAM" id="SSF56672">
    <property type="entry name" value="DNA/RNA polymerases"/>
    <property type="match status" value="1"/>
</dbReference>
<sequence>MGAEMQSMHDNQLWDLVDLPPNCKTAGSKWVFKKKTDMDGNVHTFKARHVAKRFTQTQGIDYKETFSPVAMLKSIRILIAIATYYDYEICQMDVKTAFLKGHLTEDVYMAQPEGFFYPKNPNKVCKLKKSIYGLKQASRSWNLCFDEKIKDFGFIKDEDETCVYMKASGSIVMFLILYVDDILLIGNGIPTMNEVKSWLGKCFTMKDLGEAAYILGIKIYRDRSRSLICLSQSTYIDKVIRSF</sequence>
<accession>A0A5N6PUI5</accession>
<evidence type="ECO:0000259" key="1">
    <source>
        <dbReference type="Pfam" id="PF07727"/>
    </source>
</evidence>
<dbReference type="PANTHER" id="PTHR43383">
    <property type="entry name" value="NODULIN 6"/>
    <property type="match status" value="1"/>
</dbReference>
<gene>
    <name evidence="2" type="ORF">E3N88_04025</name>
</gene>
<proteinExistence type="predicted"/>